<protein>
    <submittedName>
        <fullName evidence="1">ATP-binding protein</fullName>
    </submittedName>
</protein>
<evidence type="ECO:0000313" key="1">
    <source>
        <dbReference type="EMBL" id="MCI2240868.1"/>
    </source>
</evidence>
<keyword evidence="2" id="KW-1185">Reference proteome</keyword>
<dbReference type="Gene3D" id="3.40.50.300">
    <property type="entry name" value="P-loop containing nucleotide triphosphate hydrolases"/>
    <property type="match status" value="1"/>
</dbReference>
<keyword evidence="1" id="KW-0547">Nucleotide-binding</keyword>
<gene>
    <name evidence="1" type="ORF">LPT13_00650</name>
</gene>
<name>A0ABS9WDC2_9ACTN</name>
<dbReference type="GO" id="GO:0005524">
    <property type="term" value="F:ATP binding"/>
    <property type="evidence" value="ECO:0007669"/>
    <property type="project" value="UniProtKB-KW"/>
</dbReference>
<dbReference type="RefSeq" id="WP_160710507.1">
    <property type="nucleotide sequence ID" value="NZ_JAJMLW010000001.1"/>
</dbReference>
<proteinExistence type="predicted"/>
<dbReference type="EMBL" id="JAJMLW010000001">
    <property type="protein sequence ID" value="MCI2240868.1"/>
    <property type="molecule type" value="Genomic_DNA"/>
</dbReference>
<evidence type="ECO:0000313" key="2">
    <source>
        <dbReference type="Proteomes" id="UP001430755"/>
    </source>
</evidence>
<dbReference type="SUPFAM" id="SSF52540">
    <property type="entry name" value="P-loop containing nucleoside triphosphate hydrolases"/>
    <property type="match status" value="1"/>
</dbReference>
<sequence length="135" mass="15109">MRRENPFTPSFGEIPARLAGRDQILYDVTRALESERRRPDLTIIFSGARGTGKTALLALNAEEAERRGWVAVSTTALPGMLEDIEIRARRKAAQYRKRLLDAGVIGERCRGVIGFDLPFFRDYLSEKKAEGSLGI</sequence>
<dbReference type="InterPro" id="IPR027417">
    <property type="entry name" value="P-loop_NTPase"/>
</dbReference>
<dbReference type="Proteomes" id="UP001430755">
    <property type="component" value="Unassembled WGS sequence"/>
</dbReference>
<comment type="caution">
    <text evidence="1">The sequence shown here is derived from an EMBL/GenBank/DDBJ whole genome shotgun (WGS) entry which is preliminary data.</text>
</comment>
<reference evidence="1" key="1">
    <citation type="submission" date="2021-11" db="EMBL/GenBank/DDBJ databases">
        <title>A Novel Adlercreutzia Species, isolated from a Allomyrina dichotoma larva feces.</title>
        <authorList>
            <person name="Suh M.K."/>
        </authorList>
    </citation>
    <scope>NUCLEOTIDE SEQUENCE</scope>
    <source>
        <strain evidence="1">JBNU-10</strain>
    </source>
</reference>
<organism evidence="1 2">
    <name type="scientific">Adlercreutzia faecimuris</name>
    <dbReference type="NCBI Taxonomy" id="2897341"/>
    <lineage>
        <taxon>Bacteria</taxon>
        <taxon>Bacillati</taxon>
        <taxon>Actinomycetota</taxon>
        <taxon>Coriobacteriia</taxon>
        <taxon>Eggerthellales</taxon>
        <taxon>Eggerthellaceae</taxon>
        <taxon>Adlercreutzia</taxon>
    </lineage>
</organism>
<accession>A0ABS9WDC2</accession>
<keyword evidence="1" id="KW-0067">ATP-binding</keyword>